<dbReference type="SUPFAM" id="SSF47473">
    <property type="entry name" value="EF-hand"/>
    <property type="match status" value="1"/>
</dbReference>
<dbReference type="SMART" id="SM00054">
    <property type="entry name" value="EFh"/>
    <property type="match status" value="3"/>
</dbReference>
<evidence type="ECO:0000313" key="8">
    <source>
        <dbReference type="Proteomes" id="UP000440578"/>
    </source>
</evidence>
<dbReference type="EMBL" id="VIIS01001078">
    <property type="protein sequence ID" value="KAF0302234.1"/>
    <property type="molecule type" value="Genomic_DNA"/>
</dbReference>
<evidence type="ECO:0000256" key="3">
    <source>
        <dbReference type="ARBA" id="ARBA00022837"/>
    </source>
</evidence>
<name>A0A6A4VSK4_AMPAM</name>
<dbReference type="OrthoDB" id="429467at2759"/>
<feature type="region of interest" description="Disordered" evidence="4">
    <location>
        <begin position="1"/>
        <end position="21"/>
    </location>
</feature>
<comment type="caution">
    <text evidence="6">The sequence shown here is derived from an EMBL/GenBank/DDBJ whole genome shotgun (WGS) entry which is preliminary data.</text>
</comment>
<dbReference type="InterPro" id="IPR002048">
    <property type="entry name" value="EF_hand_dom"/>
</dbReference>
<evidence type="ECO:0000259" key="5">
    <source>
        <dbReference type="PROSITE" id="PS50222"/>
    </source>
</evidence>
<sequence>MPSTKKGSKKSSKKAGSSVFSSFSQVQVTEFKEGFQLMDNDKDGILNKSDVRNAFDIIGKIVTDKELDEMMNDAPGPISFTMFVNMFAERQSGPTDDDETILKAFKAFDRGDGKIDSEAFRTQLMVFGEKMTPKEVDDAFGEMEIDDDNNIELEPLIEMIVGKAGEENAEAAPAE</sequence>
<dbReference type="InterPro" id="IPR018247">
    <property type="entry name" value="EF_Hand_1_Ca_BS"/>
</dbReference>
<feature type="domain" description="EF-hand" evidence="5">
    <location>
        <begin position="26"/>
        <end position="61"/>
    </location>
</feature>
<dbReference type="Proteomes" id="UP000440578">
    <property type="component" value="Unassembled WGS sequence"/>
</dbReference>
<feature type="compositionally biased region" description="Basic residues" evidence="4">
    <location>
        <begin position="1"/>
        <end position="13"/>
    </location>
</feature>
<reference evidence="6 8" key="1">
    <citation type="submission" date="2019-07" db="EMBL/GenBank/DDBJ databases">
        <title>Draft genome assembly of a fouling barnacle, Amphibalanus amphitrite (Darwin, 1854): The first reference genome for Thecostraca.</title>
        <authorList>
            <person name="Kim W."/>
        </authorList>
    </citation>
    <scope>NUCLEOTIDE SEQUENCE [LARGE SCALE GENOMIC DNA]</scope>
    <source>
        <strain evidence="6">SNU_AA5</strain>
        <tissue evidence="6">Soma without cirri and trophi</tissue>
    </source>
</reference>
<evidence type="ECO:0000256" key="4">
    <source>
        <dbReference type="SAM" id="MobiDB-lite"/>
    </source>
</evidence>
<evidence type="ECO:0000256" key="1">
    <source>
        <dbReference type="ARBA" id="ARBA00022723"/>
    </source>
</evidence>
<accession>A0A6A4VSK4</accession>
<evidence type="ECO:0000313" key="6">
    <source>
        <dbReference type="EMBL" id="KAF0296643.1"/>
    </source>
</evidence>
<organism evidence="6 8">
    <name type="scientific">Amphibalanus amphitrite</name>
    <name type="common">Striped barnacle</name>
    <name type="synonym">Balanus amphitrite</name>
    <dbReference type="NCBI Taxonomy" id="1232801"/>
    <lineage>
        <taxon>Eukaryota</taxon>
        <taxon>Metazoa</taxon>
        <taxon>Ecdysozoa</taxon>
        <taxon>Arthropoda</taxon>
        <taxon>Crustacea</taxon>
        <taxon>Multicrustacea</taxon>
        <taxon>Cirripedia</taxon>
        <taxon>Thoracica</taxon>
        <taxon>Thoracicalcarea</taxon>
        <taxon>Balanomorpha</taxon>
        <taxon>Balanoidea</taxon>
        <taxon>Balanidae</taxon>
        <taxon>Amphibalaninae</taxon>
        <taxon>Amphibalanus</taxon>
    </lineage>
</organism>
<evidence type="ECO:0000313" key="7">
    <source>
        <dbReference type="EMBL" id="KAF0302234.1"/>
    </source>
</evidence>
<dbReference type="InterPro" id="IPR050403">
    <property type="entry name" value="Myosin_RLC"/>
</dbReference>
<keyword evidence="8" id="KW-1185">Reference proteome</keyword>
<dbReference type="PROSITE" id="PS50222">
    <property type="entry name" value="EF_HAND_2"/>
    <property type="match status" value="2"/>
</dbReference>
<protein>
    <submittedName>
        <fullName evidence="6">Myosin regulatory light chain 2</fullName>
    </submittedName>
</protein>
<evidence type="ECO:0000256" key="2">
    <source>
        <dbReference type="ARBA" id="ARBA00022737"/>
    </source>
</evidence>
<dbReference type="PROSITE" id="PS00018">
    <property type="entry name" value="EF_HAND_1"/>
    <property type="match status" value="1"/>
</dbReference>
<feature type="domain" description="EF-hand" evidence="5">
    <location>
        <begin position="96"/>
        <end position="130"/>
    </location>
</feature>
<dbReference type="InterPro" id="IPR011992">
    <property type="entry name" value="EF-hand-dom_pair"/>
</dbReference>
<keyword evidence="2" id="KW-0677">Repeat</keyword>
<dbReference type="GO" id="GO:0005509">
    <property type="term" value="F:calcium ion binding"/>
    <property type="evidence" value="ECO:0007669"/>
    <property type="project" value="InterPro"/>
</dbReference>
<dbReference type="FunFam" id="1.10.238.10:FF:000007">
    <property type="entry name" value="Putative myosin regulatory light chain sqh"/>
    <property type="match status" value="1"/>
</dbReference>
<keyword evidence="3" id="KW-0106">Calcium</keyword>
<keyword evidence="1" id="KW-0479">Metal-binding</keyword>
<dbReference type="Gene3D" id="1.10.238.10">
    <property type="entry name" value="EF-hand"/>
    <property type="match status" value="2"/>
</dbReference>
<proteinExistence type="predicted"/>
<dbReference type="PANTHER" id="PTHR23049">
    <property type="entry name" value="MYOSIN REGULATORY LIGHT CHAIN 2"/>
    <property type="match status" value="1"/>
</dbReference>
<gene>
    <name evidence="6" type="primary">Mlc2_3</name>
    <name evidence="7" type="synonym">Mlc2_1</name>
    <name evidence="6" type="ORF">FJT64_005944</name>
    <name evidence="7" type="ORF">FJT64_025649</name>
</gene>
<dbReference type="AlphaFoldDB" id="A0A6A4VSK4"/>
<dbReference type="GO" id="GO:0009791">
    <property type="term" value="P:post-embryonic development"/>
    <property type="evidence" value="ECO:0007669"/>
    <property type="project" value="UniProtKB-ARBA"/>
</dbReference>
<dbReference type="EMBL" id="VIIS01001546">
    <property type="protein sequence ID" value="KAF0296643.1"/>
    <property type="molecule type" value="Genomic_DNA"/>
</dbReference>